<reference evidence="2" key="1">
    <citation type="journal article" date="2020" name="MBio">
        <title>Horizontal gene transfer to a defensive symbiont with a reduced genome amongst a multipartite beetle microbiome.</title>
        <authorList>
            <person name="Waterworth S.C."/>
            <person name="Florez L.V."/>
            <person name="Rees E.R."/>
            <person name="Hertweck C."/>
            <person name="Kaltenpoth M."/>
            <person name="Kwan J.C."/>
        </authorList>
    </citation>
    <scope>NUCLEOTIDE SEQUENCE [LARGE SCALE GENOMIC DNA]</scope>
</reference>
<protein>
    <submittedName>
        <fullName evidence="1">Uncharacterized protein</fullName>
    </submittedName>
</protein>
<name>A0A7V8FVV7_9BURK</name>
<organism evidence="1 2">
    <name type="scientific">Herbaspirillum frisingense</name>
    <dbReference type="NCBI Taxonomy" id="92645"/>
    <lineage>
        <taxon>Bacteria</taxon>
        <taxon>Pseudomonadati</taxon>
        <taxon>Pseudomonadota</taxon>
        <taxon>Betaproteobacteria</taxon>
        <taxon>Burkholderiales</taxon>
        <taxon>Oxalobacteraceae</taxon>
        <taxon>Herbaspirillum</taxon>
    </lineage>
</organism>
<dbReference type="EMBL" id="WNDX01000079">
    <property type="protein sequence ID" value="KAF1042598.1"/>
    <property type="molecule type" value="Genomic_DNA"/>
</dbReference>
<evidence type="ECO:0000313" key="2">
    <source>
        <dbReference type="Proteomes" id="UP000462435"/>
    </source>
</evidence>
<gene>
    <name evidence="1" type="ORF">GAK35_02645</name>
</gene>
<proteinExistence type="predicted"/>
<evidence type="ECO:0000313" key="1">
    <source>
        <dbReference type="EMBL" id="KAF1042598.1"/>
    </source>
</evidence>
<dbReference type="Proteomes" id="UP000462435">
    <property type="component" value="Unassembled WGS sequence"/>
</dbReference>
<accession>A0A7V8FVV7</accession>
<dbReference type="Pfam" id="PF14354">
    <property type="entry name" value="Lar_restr_allev"/>
    <property type="match status" value="1"/>
</dbReference>
<comment type="caution">
    <text evidence="1">The sequence shown here is derived from an EMBL/GenBank/DDBJ whole genome shotgun (WGS) entry which is preliminary data.</text>
</comment>
<dbReference type="AlphaFoldDB" id="A0A7V8FVV7"/>
<sequence length="346" mass="37706">MTAELKPDLVELKPCPFCGERPVFSQWSGRALLVLNHSCPAIVMREATGFPYEKARMASVWNRRTQLEAKEAPAVVDGLPPLPEPHWVKTQSFIDDQMYAYGRQCAAQAISQERASNAVDGQNPMDVTVDTLEKLRHAMMRYGISPGEGGLESFNARFESHLLTYISDTLRFLEKQRDTAAPAAVAQEPVAFREVAAGGKPITDWIDGSLPKGISPLHPGATIQFAYGSPPTAGEDEKDAEIARLNQIINNPQSGDFLRAVSTEGEHQRQRWGSSHDAGKAPADWFWLVGYLAGKALHAHSGGDMQKAEHHVITAAAALLNWHMAMFGKTGMRPGIGEAAIGAAKE</sequence>